<organismHost>
    <name type="scientific">Gryllus bimaculatus</name>
    <name type="common">Two-spotted cricket</name>
    <dbReference type="NCBI Taxonomy" id="6999"/>
</organismHost>
<accession>Q91FD2</accession>
<protein>
    <submittedName>
        <fullName evidence="2">392R</fullName>
    </submittedName>
</protein>
<reference evidence="2 3" key="3">
    <citation type="journal article" date="1987" name="Virology">
        <title>Molecular cloning and physical mapping of the genome of insect iridescent virus type 6: further evidence for circular permutation of the viral genome.</title>
        <authorList>
            <person name="Schnitzler P."/>
            <person name="Soltau J.B."/>
            <person name="Fischer M."/>
            <person name="Reisner H."/>
            <person name="Scholz J."/>
            <person name="Delius H."/>
            <person name="Darai G."/>
        </authorList>
    </citation>
    <scope>NUCLEOTIDE SEQUENCE [LARGE SCALE GENOMIC DNA]</scope>
</reference>
<keyword evidence="1" id="KW-1133">Transmembrane helix</keyword>
<reference evidence="2 3" key="4">
    <citation type="journal article" date="1988" name="Virology">
        <title>Identification and characterization of the repetitive DNA element in the genome of insect iridescent virus type 6.</title>
        <authorList>
            <person name="Fischer M."/>
            <person name="Schnitzler P."/>
            <person name="Delius H."/>
            <person name="Darai G."/>
        </authorList>
    </citation>
    <scope>NUCLEOTIDE SEQUENCE [LARGE SCALE GENOMIC DNA]</scope>
</reference>
<reference evidence="2 3" key="13">
    <citation type="journal article" date="1998" name="Virus Genes">
        <title>Identification of a thymidylate synthase gene within the genome of Chilo iridescent virus.</title>
        <authorList>
            <person name="Muller K."/>
            <person name="Tidona C.A."/>
            <person name="Bahr U."/>
            <person name="Darai G."/>
        </authorList>
    </citation>
    <scope>NUCLEOTIDE SEQUENCE [LARGE SCALE GENOMIC DNA]</scope>
</reference>
<evidence type="ECO:0000313" key="2">
    <source>
        <dbReference type="EMBL" id="AAK82252.1"/>
    </source>
</evidence>
<feature type="transmembrane region" description="Helical" evidence="1">
    <location>
        <begin position="34"/>
        <end position="52"/>
    </location>
</feature>
<reference evidence="2 3" key="6">
    <citation type="journal article" date="1992" name="Virus Genes">
        <title>Characterization of the third origin of DNA replication of the genome of insect iridescent virus type 6.</title>
        <authorList>
            <person name="Sonntag K.C."/>
            <person name="Darai G."/>
        </authorList>
    </citation>
    <scope>NUCLEOTIDE SEQUENCE [LARGE SCALE GENOMIC DNA]</scope>
</reference>
<evidence type="ECO:0000256" key="1">
    <source>
        <dbReference type="SAM" id="Phobius"/>
    </source>
</evidence>
<dbReference type="GeneID" id="1733249"/>
<organism evidence="2 3">
    <name type="scientific">Invertebrate iridescent virus 6</name>
    <name type="common">IIV-6</name>
    <name type="synonym">Chilo iridescent virus</name>
    <dbReference type="NCBI Taxonomy" id="176652"/>
    <lineage>
        <taxon>Viruses</taxon>
        <taxon>Varidnaviria</taxon>
        <taxon>Bamfordvirae</taxon>
        <taxon>Nucleocytoviricota</taxon>
        <taxon>Megaviricetes</taxon>
        <taxon>Pimascovirales</taxon>
        <taxon>Pimascovirales incertae sedis</taxon>
        <taxon>Iridoviridae</taxon>
        <taxon>Betairidovirinae</taxon>
        <taxon>Iridovirus</taxon>
        <taxon>Iridovirus chilo1</taxon>
    </lineage>
</organism>
<reference evidence="2 3" key="1">
    <citation type="journal article" date="1984" name="J. Virol.">
        <title>DNA analysis of insect iridescent virus 6: evidence for circular permutation and terminal redundancy.</title>
        <authorList>
            <person name="Delius H."/>
            <person name="Darai G."/>
            <person name="Fluegel R.M."/>
        </authorList>
    </citation>
    <scope>NUCLEOTIDE SEQUENCE [LARGE SCALE GENOMIC DNA]</scope>
</reference>
<reference evidence="2 3" key="5">
    <citation type="journal article" date="1992" name="Virus Genes">
        <title>Identification and mapping of origins of DNA replication within the DNA sequences of the genome of insect iridescent virus type 6.</title>
        <authorList>
            <person name="Handermann M."/>
            <person name="Schnitzler P."/>
            <person name="Rosen-Wolff A."/>
            <person name="Raab K."/>
            <person name="Sonntag K.C."/>
            <person name="Darai G."/>
        </authorList>
    </citation>
    <scope>NUCLEOTIDE SEQUENCE [LARGE SCALE GENOMIC DNA]</scope>
</reference>
<organismHost>
    <name type="scientific">Spodoptera frugiperda</name>
    <name type="common">Fall armyworm</name>
    <dbReference type="NCBI Taxonomy" id="7108"/>
</organismHost>
<keyword evidence="1" id="KW-0812">Transmembrane</keyword>
<reference evidence="2 3" key="10">
    <citation type="journal article" date="1994" name="Nucleic Acids Res.">
        <title>Identification of genes encoding zinc finger proteins, non-histone chromosomal HMG protein homologue, and a putative GTP phosphohydrolase in the genome of Chilo iridescent virus.</title>
        <authorList>
            <person name="Schnitzler P."/>
            <person name="Hug M."/>
            <person name="Handermann M."/>
            <person name="Janssen W."/>
            <person name="Koonin E.V."/>
            <person name="Delius H."/>
            <person name="Darai C."/>
        </authorList>
    </citation>
    <scope>NUCLEOTIDE SEQUENCE [LARGE SCALE GENOMIC DNA]</scope>
</reference>
<organismHost>
    <name type="scientific">Chilo suppressalis</name>
    <name type="common">Asiatic rice borer moth</name>
    <dbReference type="NCBI Taxonomy" id="168631"/>
</organismHost>
<name>Q91FD2_IIV6</name>
<keyword evidence="3" id="KW-1185">Reference proteome</keyword>
<reference evidence="2 3" key="15">
    <citation type="journal article" date="2001" name="Virology">
        <title>Analysis of the first complete DNA sequence of an invertebrate iridovirus: coding strategy of the genome of Chilo iridescent virus.</title>
        <authorList>
            <person name="Jakob N.J."/>
            <person name="Muller K."/>
            <person name="Bahr U."/>
            <person name="Darai G."/>
        </authorList>
    </citation>
    <scope>NUCLEOTIDE SEQUENCE [LARGE SCALE GENOMIC DNA]</scope>
</reference>
<keyword evidence="1" id="KW-0472">Membrane</keyword>
<sequence length="92" mass="10636">MPLKFNFFFNFFLFFFYFFNFFWTYSLTPVPNGFLEYLSYILIGLLIGLLLFEDGGDKEDNEAVGDEGCIFSLINLFITGGSLSKSILETTF</sequence>
<proteinExistence type="predicted"/>
<reference evidence="2 3" key="2">
    <citation type="journal article" date="1986" name="Med. Microbiol. Immunol.">
        <title>Insect iridescent virus type 6 induced toxic degenerative hepatitis in mice.</title>
        <authorList>
            <person name="Lorbacher de Ruiz H."/>
            <person name="Gelderblom H."/>
            <person name="Hofmann W."/>
            <person name="Darai G."/>
        </authorList>
    </citation>
    <scope>NUCLEOTIDE SEQUENCE [LARGE SCALE GENOMIC DNA]</scope>
</reference>
<organismHost>
    <name type="scientific">Acheta domesticus</name>
    <name type="common">House cricket</name>
    <dbReference type="NCBI Taxonomy" id="6997"/>
</organismHost>
<feature type="transmembrane region" description="Helical" evidence="1">
    <location>
        <begin position="7"/>
        <end position="28"/>
    </location>
</feature>
<reference evidence="2 3" key="11">
    <citation type="journal article" date="1994" name="Virus Genes">
        <title>Chilo iridescent virus encodes a putative helicase belonging to a distinct family within the "DEAD/H" superfamily: implications for the evolution of large DNA viruses.</title>
        <authorList>
            <person name="Sonntag K.C."/>
            <person name="Schnitzler P."/>
            <person name="Koonin E.V."/>
            <person name="Darai G."/>
        </authorList>
    </citation>
    <scope>NUCLEOTIDE SEQUENCE [LARGE SCALE GENOMIC DNA]</scope>
</reference>
<reference evidence="2 3" key="14">
    <citation type="journal article" date="1999" name="Virus Genes">
        <title>Identification of a gene cluster within the genome of Chilo iridescent virus encoding enzymes involved in viral DNA replication and processing.</title>
        <authorList>
            <person name="Muller K."/>
            <person name="Tidona C.A."/>
            <person name="Darai G."/>
        </authorList>
    </citation>
    <scope>NUCLEOTIDE SEQUENCE [LARGE SCALE GENOMIC DNA]</scope>
</reference>
<reference evidence="2 3" key="9">
    <citation type="journal article" date="1994" name="J. Gen. Virol.">
        <title>Insect iridescent virus type 6 encodes a polypeptide related to the largest subunit of eukaryotic RNA polymerase II.</title>
        <authorList>
            <person name="Schnitzler P."/>
            <person name="Sonntag K.C."/>
            <person name="Muller M."/>
            <person name="Janssen W."/>
            <person name="Bugert J.J."/>
            <person name="Koonin E.V."/>
            <person name="Darai G."/>
        </authorList>
    </citation>
    <scope>NUCLEOTIDE SEQUENCE [LARGE SCALE GENOMIC DNA]</scope>
</reference>
<reference evidence="2 3" key="8">
    <citation type="journal article" date="1994" name="Intervirology">
        <title>Identification of the primary structure and the coding capacity of the genome of insect iridescent virus type 6 between the genome coordinates 0.310 and 0.347 (7990 bp).</title>
        <authorList>
            <person name="Sonntag K.C."/>
            <person name="Schnitzler P."/>
            <person name="Janssen W."/>
            <person name="Darai G."/>
        </authorList>
    </citation>
    <scope>NUCLEOTIDE SEQUENCE [LARGE SCALE GENOMIC DNA]</scope>
</reference>
<dbReference type="EMBL" id="AF303741">
    <property type="protein sequence ID" value="AAK82252.1"/>
    <property type="molecule type" value="Genomic_DNA"/>
</dbReference>
<reference evidence="2 3" key="7">
    <citation type="journal article" date="1993" name="J. Gen. Virol.">
        <title>Identification of the gene encoding the major capsid protein of insect iridescent virus type 6 by polymerase chain reaction.</title>
        <authorList>
            <person name="Stohwasser R."/>
            <person name="Raab K."/>
            <person name="Schnitzler P."/>
            <person name="Janssen W."/>
            <person name="Darai G."/>
        </authorList>
    </citation>
    <scope>NUCLEOTIDE SEQUENCE [LARGE SCALE GENOMIC DNA]</scope>
</reference>
<dbReference type="Proteomes" id="UP000001359">
    <property type="component" value="Segment"/>
</dbReference>
<dbReference type="KEGG" id="vg:1733249"/>
<reference evidence="2 3" key="12">
    <citation type="journal article" date="1997" name="Virus Genes">
        <title>The DNA sequence of Chilo iridescent virus between the genome coordinates 0.101 and 0.391; similarities in coding strategy between insect and vertebrate iridoviruses.</title>
        <authorList>
            <person name="Bahr U."/>
            <person name="Tidona C.A."/>
            <person name="Darai G."/>
        </authorList>
    </citation>
    <scope>NUCLEOTIDE SEQUENCE [LARGE SCALE GENOMIC DNA]</scope>
</reference>
<evidence type="ECO:0000313" key="3">
    <source>
        <dbReference type="Proteomes" id="UP000001359"/>
    </source>
</evidence>
<dbReference type="RefSeq" id="NP_149855.1">
    <property type="nucleotide sequence ID" value="NC_003038.1"/>
</dbReference>
<organismHost>
    <name type="scientific">Gryllus campestris</name>
    <dbReference type="NCBI Taxonomy" id="58607"/>
</organismHost>